<dbReference type="Proteomes" id="UP000194127">
    <property type="component" value="Unassembled WGS sequence"/>
</dbReference>
<protein>
    <recommendedName>
        <fullName evidence="1">Dynamin GTPase domain-containing protein</fullName>
    </recommendedName>
</protein>
<feature type="domain" description="Dynamin GTPase" evidence="1">
    <location>
        <begin position="15"/>
        <end position="220"/>
    </location>
</feature>
<evidence type="ECO:0000313" key="3">
    <source>
        <dbReference type="Proteomes" id="UP000194127"/>
    </source>
</evidence>
<dbReference type="GeneID" id="36333722"/>
<dbReference type="GO" id="GO:0008017">
    <property type="term" value="F:microtubule binding"/>
    <property type="evidence" value="ECO:0007669"/>
    <property type="project" value="TreeGrafter"/>
</dbReference>
<dbReference type="SMART" id="SM00053">
    <property type="entry name" value="DYNc"/>
    <property type="match status" value="1"/>
</dbReference>
<dbReference type="GO" id="GO:0005874">
    <property type="term" value="C:microtubule"/>
    <property type="evidence" value="ECO:0007669"/>
    <property type="project" value="TreeGrafter"/>
</dbReference>
<dbReference type="GO" id="GO:0005737">
    <property type="term" value="C:cytoplasm"/>
    <property type="evidence" value="ECO:0007669"/>
    <property type="project" value="TreeGrafter"/>
</dbReference>
<dbReference type="GO" id="GO:0005886">
    <property type="term" value="C:plasma membrane"/>
    <property type="evidence" value="ECO:0007669"/>
    <property type="project" value="TreeGrafter"/>
</dbReference>
<dbReference type="PANTHER" id="PTHR11566:SF131">
    <property type="entry name" value="GTPASE, PUTATIVE (AFU_ORTHOLOGUE AFUA_6G07630)-RELATED"/>
    <property type="match status" value="1"/>
</dbReference>
<proteinExistence type="predicted"/>
<dbReference type="InterPro" id="IPR045063">
    <property type="entry name" value="Dynamin_N"/>
</dbReference>
<dbReference type="Pfam" id="PF00350">
    <property type="entry name" value="Dynamin_N"/>
    <property type="match status" value="1"/>
</dbReference>
<accession>A0A1X6N587</accession>
<dbReference type="InterPro" id="IPR027417">
    <property type="entry name" value="P-loop_NTPase"/>
</dbReference>
<dbReference type="PANTHER" id="PTHR11566">
    <property type="entry name" value="DYNAMIN"/>
    <property type="match status" value="1"/>
</dbReference>
<dbReference type="OrthoDB" id="2790356at2759"/>
<dbReference type="AlphaFoldDB" id="A0A1X6N587"/>
<dbReference type="GO" id="GO:0031623">
    <property type="term" value="P:receptor internalization"/>
    <property type="evidence" value="ECO:0007669"/>
    <property type="project" value="TreeGrafter"/>
</dbReference>
<gene>
    <name evidence="2" type="ORF">POSPLADRAFT_1180638</name>
</gene>
<dbReference type="PRINTS" id="PR00195">
    <property type="entry name" value="DYNAMIN"/>
</dbReference>
<keyword evidence="3" id="KW-1185">Reference proteome</keyword>
<dbReference type="GO" id="GO:0003924">
    <property type="term" value="F:GTPase activity"/>
    <property type="evidence" value="ECO:0007669"/>
    <property type="project" value="InterPro"/>
</dbReference>
<dbReference type="InterPro" id="IPR001401">
    <property type="entry name" value="Dynamin_GTPase"/>
</dbReference>
<evidence type="ECO:0000259" key="1">
    <source>
        <dbReference type="SMART" id="SM00053"/>
    </source>
</evidence>
<evidence type="ECO:0000313" key="2">
    <source>
        <dbReference type="EMBL" id="OSX63777.1"/>
    </source>
</evidence>
<organism evidence="2 3">
    <name type="scientific">Postia placenta MAD-698-R-SB12</name>
    <dbReference type="NCBI Taxonomy" id="670580"/>
    <lineage>
        <taxon>Eukaryota</taxon>
        <taxon>Fungi</taxon>
        <taxon>Dikarya</taxon>
        <taxon>Basidiomycota</taxon>
        <taxon>Agaricomycotina</taxon>
        <taxon>Agaricomycetes</taxon>
        <taxon>Polyporales</taxon>
        <taxon>Adustoporiaceae</taxon>
        <taxon>Rhodonia</taxon>
    </lineage>
</organism>
<dbReference type="Gene3D" id="3.40.50.300">
    <property type="entry name" value="P-loop containing nucleotide triphosphate hydrolases"/>
    <property type="match status" value="1"/>
</dbReference>
<sequence length="231" mass="25407">MECRMASSSGPWVCQIMIRWEFDDINGTRRDKAEEVPFGGAISSKGEVELMLRRAQAAVLFPNIASKKLLKMSLDDLHELSKSPQLKPLSFSRNAVCIDLSGSELTDLSFVDLPGIIQNASPEIVQLVEDLVLSHIKGNCLILVTLPMSDDIDNQKAARLARDVDPAGTRTIGVLTKPDTLPPGSVKLRELWLEVLEGRSVSNHLVHGYFCTRQPDDAERAGDLSVEQVTT</sequence>
<reference evidence="2 3" key="1">
    <citation type="submission" date="2017-04" db="EMBL/GenBank/DDBJ databases">
        <title>Genome Sequence of the Model Brown-Rot Fungus Postia placenta SB12.</title>
        <authorList>
            <consortium name="DOE Joint Genome Institute"/>
            <person name="Gaskell J."/>
            <person name="Kersten P."/>
            <person name="Larrondo L.F."/>
            <person name="Canessa P."/>
            <person name="Martinez D."/>
            <person name="Hibbett D."/>
            <person name="Schmoll M."/>
            <person name="Kubicek C.P."/>
            <person name="Martinez A.T."/>
            <person name="Yadav J."/>
            <person name="Master E."/>
            <person name="Magnuson J.K."/>
            <person name="James T."/>
            <person name="Yaver D."/>
            <person name="Berka R."/>
            <person name="Labutti K."/>
            <person name="Lipzen A."/>
            <person name="Aerts A."/>
            <person name="Barry K."/>
            <person name="Henrissat B."/>
            <person name="Blanchette R."/>
            <person name="Grigoriev I."/>
            <person name="Cullen D."/>
        </authorList>
    </citation>
    <scope>NUCLEOTIDE SEQUENCE [LARGE SCALE GENOMIC DNA]</scope>
    <source>
        <strain evidence="2 3">MAD-698-R-SB12</strain>
    </source>
</reference>
<dbReference type="GO" id="GO:0005525">
    <property type="term" value="F:GTP binding"/>
    <property type="evidence" value="ECO:0007669"/>
    <property type="project" value="InterPro"/>
</dbReference>
<dbReference type="SUPFAM" id="SSF52540">
    <property type="entry name" value="P-loop containing nucleoside triphosphate hydrolases"/>
    <property type="match status" value="1"/>
</dbReference>
<dbReference type="InterPro" id="IPR022812">
    <property type="entry name" value="Dynamin"/>
</dbReference>
<dbReference type="STRING" id="670580.A0A1X6N587"/>
<name>A0A1X6N587_9APHY</name>
<dbReference type="EMBL" id="KZ110595">
    <property type="protein sequence ID" value="OSX63777.1"/>
    <property type="molecule type" value="Genomic_DNA"/>
</dbReference>
<dbReference type="RefSeq" id="XP_024340571.1">
    <property type="nucleotide sequence ID" value="XM_024488773.1"/>
</dbReference>